<dbReference type="RefSeq" id="WP_245135413.1">
    <property type="nucleotide sequence ID" value="NZ_CP128477.1"/>
</dbReference>
<comment type="caution">
    <text evidence="1">The sequence shown here is derived from an EMBL/GenBank/DDBJ whole genome shotgun (WGS) entry which is preliminary data.</text>
</comment>
<name>A0ABT0CXD5_9HYPH</name>
<evidence type="ECO:0000313" key="2">
    <source>
        <dbReference type="Proteomes" id="UP001522662"/>
    </source>
</evidence>
<organism evidence="1 2">
    <name type="scientific">Peteryoungia algae</name>
    <dbReference type="NCBI Taxonomy" id="2919917"/>
    <lineage>
        <taxon>Bacteria</taxon>
        <taxon>Pseudomonadati</taxon>
        <taxon>Pseudomonadota</taxon>
        <taxon>Alphaproteobacteria</taxon>
        <taxon>Hyphomicrobiales</taxon>
        <taxon>Rhizobiaceae</taxon>
        <taxon>Peteryoungia</taxon>
    </lineage>
</organism>
<geneLocation type="plasmid" evidence="1">
    <name>unnamed</name>
</geneLocation>
<protein>
    <submittedName>
        <fullName evidence="1">Uncharacterized protein</fullName>
    </submittedName>
</protein>
<keyword evidence="2" id="KW-1185">Reference proteome</keyword>
<dbReference type="Proteomes" id="UP001522662">
    <property type="component" value="Unassembled WGS sequence"/>
</dbReference>
<proteinExistence type="predicted"/>
<evidence type="ECO:0000313" key="1">
    <source>
        <dbReference type="EMBL" id="MCJ8237821.1"/>
    </source>
</evidence>
<dbReference type="EMBL" id="JALAYX010000001">
    <property type="protein sequence ID" value="MCJ8237821.1"/>
    <property type="molecule type" value="Genomic_DNA"/>
</dbReference>
<sequence length="276" mass="31383">MRSEGLIEAQRKAMQAASQLNLKVETEVNAAMKPENVERIRAAHPDLYDPSIASLPDGWTEAVKVFLEEFEALGEGMMSPGDVSFERTNSGLKAHIFANPEMKWTPRKSWELLKWQRVLYKSVRDVCEWCGKLDAQPVQLGERVTFFLCQQHRTSAEEKLTAQVQAFDARVRFREEVSVLFQERSTVWLNVSDHNTPILRKALTDIKKIVVDRDLIGKIYVTKITESEGQLFLSVRYDQAVDMASRLDVDDIIHHAQRLSDEASLKANRGGHGDDA</sequence>
<gene>
    <name evidence="1" type="ORF">MKJ03_05740</name>
</gene>
<keyword evidence="1" id="KW-0614">Plasmid</keyword>
<accession>A0ABT0CXD5</accession>
<reference evidence="1 2" key="1">
    <citation type="submission" date="2022-03" db="EMBL/GenBank/DDBJ databases">
        <title>Rhizobium SSM4.3 sp. nov., isolated from Sediment (Gouqi Island).</title>
        <authorList>
            <person name="Chen G."/>
        </authorList>
    </citation>
    <scope>NUCLEOTIDE SEQUENCE [LARGE SCALE GENOMIC DNA]</scope>
    <source>
        <strain evidence="1 2">SSM4.3</strain>
        <plasmid evidence="1">unnamed</plasmid>
    </source>
</reference>